<keyword evidence="2" id="KW-1185">Reference proteome</keyword>
<sequence length="128" mass="14347">MSEPTMETLTTRLSTLHMTKSRLENRYTTIPAAGLFSATVTPEAREILGTYWDDELKKFTNIEFVLNWLEILLERSVGMECADLPRLIAIEHLNIVEGFLGVVGNALEEYEAYQTTEDGLTEGMDGGT</sequence>
<dbReference type="AlphaFoldDB" id="A0A6A7C8L2"/>
<proteinExistence type="predicted"/>
<gene>
    <name evidence="1" type="ORF">K470DRAFT_267785</name>
</gene>
<organism evidence="1 2">
    <name type="scientific">Piedraia hortae CBS 480.64</name>
    <dbReference type="NCBI Taxonomy" id="1314780"/>
    <lineage>
        <taxon>Eukaryota</taxon>
        <taxon>Fungi</taxon>
        <taxon>Dikarya</taxon>
        <taxon>Ascomycota</taxon>
        <taxon>Pezizomycotina</taxon>
        <taxon>Dothideomycetes</taxon>
        <taxon>Dothideomycetidae</taxon>
        <taxon>Capnodiales</taxon>
        <taxon>Piedraiaceae</taxon>
        <taxon>Piedraia</taxon>
    </lineage>
</organism>
<dbReference type="Proteomes" id="UP000799421">
    <property type="component" value="Unassembled WGS sequence"/>
</dbReference>
<reference evidence="1" key="1">
    <citation type="journal article" date="2020" name="Stud. Mycol.">
        <title>101 Dothideomycetes genomes: a test case for predicting lifestyles and emergence of pathogens.</title>
        <authorList>
            <person name="Haridas S."/>
            <person name="Albert R."/>
            <person name="Binder M."/>
            <person name="Bloem J."/>
            <person name="Labutti K."/>
            <person name="Salamov A."/>
            <person name="Andreopoulos B."/>
            <person name="Baker S."/>
            <person name="Barry K."/>
            <person name="Bills G."/>
            <person name="Bluhm B."/>
            <person name="Cannon C."/>
            <person name="Castanera R."/>
            <person name="Culley D."/>
            <person name="Daum C."/>
            <person name="Ezra D."/>
            <person name="Gonzalez J."/>
            <person name="Henrissat B."/>
            <person name="Kuo A."/>
            <person name="Liang C."/>
            <person name="Lipzen A."/>
            <person name="Lutzoni F."/>
            <person name="Magnuson J."/>
            <person name="Mondo S."/>
            <person name="Nolan M."/>
            <person name="Ohm R."/>
            <person name="Pangilinan J."/>
            <person name="Park H.-J."/>
            <person name="Ramirez L."/>
            <person name="Alfaro M."/>
            <person name="Sun H."/>
            <person name="Tritt A."/>
            <person name="Yoshinaga Y."/>
            <person name="Zwiers L.-H."/>
            <person name="Turgeon B."/>
            <person name="Goodwin S."/>
            <person name="Spatafora J."/>
            <person name="Crous P."/>
            <person name="Grigoriev I."/>
        </authorList>
    </citation>
    <scope>NUCLEOTIDE SEQUENCE</scope>
    <source>
        <strain evidence="1">CBS 480.64</strain>
    </source>
</reference>
<evidence type="ECO:0000313" key="1">
    <source>
        <dbReference type="EMBL" id="KAF2863753.1"/>
    </source>
</evidence>
<dbReference type="EMBL" id="MU005959">
    <property type="protein sequence ID" value="KAF2863753.1"/>
    <property type="molecule type" value="Genomic_DNA"/>
</dbReference>
<accession>A0A6A7C8L2</accession>
<protein>
    <submittedName>
        <fullName evidence="1">Uncharacterized protein</fullName>
    </submittedName>
</protein>
<name>A0A6A7C8L2_9PEZI</name>
<evidence type="ECO:0000313" key="2">
    <source>
        <dbReference type="Proteomes" id="UP000799421"/>
    </source>
</evidence>